<evidence type="ECO:0000259" key="4">
    <source>
        <dbReference type="Pfam" id="PF12923"/>
    </source>
</evidence>
<feature type="domain" description="Ribosomal RNA-processing protein 7 C-terminal" evidence="4">
    <location>
        <begin position="197"/>
        <end position="312"/>
    </location>
</feature>
<comment type="similarity">
    <text evidence="1">Belongs to the RRP7 family.</text>
</comment>
<dbReference type="PANTHER" id="PTHR13191:SF0">
    <property type="entry name" value="RIBOSOMAL RNA-PROCESSING PROTEIN 7 HOMOLOG A-RELATED"/>
    <property type="match status" value="1"/>
</dbReference>
<accession>A0A8H3ILZ8</accession>
<name>A0A8H3ILZ8_9LECA</name>
<dbReference type="InterPro" id="IPR024326">
    <property type="entry name" value="RRP7_C"/>
</dbReference>
<dbReference type="PANTHER" id="PTHR13191">
    <property type="entry name" value="RIBOSOMAL RNA PROCESSING PROTEIN 7-RELATED"/>
    <property type="match status" value="1"/>
</dbReference>
<keyword evidence="7" id="KW-1185">Reference proteome</keyword>
<evidence type="ECO:0000256" key="1">
    <source>
        <dbReference type="ARBA" id="ARBA00006110"/>
    </source>
</evidence>
<feature type="region of interest" description="Disordered" evidence="2">
    <location>
        <begin position="93"/>
        <end position="138"/>
    </location>
</feature>
<dbReference type="Gene3D" id="6.10.250.1770">
    <property type="match status" value="1"/>
</dbReference>
<evidence type="ECO:0000313" key="6">
    <source>
        <dbReference type="EMBL" id="CAF9918549.1"/>
    </source>
</evidence>
<protein>
    <submittedName>
        <fullName evidence="6">Ribosomal RNA-processing protein 7</fullName>
    </submittedName>
</protein>
<proteinExistence type="inferred from homology"/>
<dbReference type="Pfam" id="PF17799">
    <property type="entry name" value="RRM_Rrp7"/>
    <property type="match status" value="1"/>
</dbReference>
<dbReference type="GO" id="GO:0034456">
    <property type="term" value="C:UTP-C complex"/>
    <property type="evidence" value="ECO:0007669"/>
    <property type="project" value="TreeGrafter"/>
</dbReference>
<dbReference type="InterPro" id="IPR040447">
    <property type="entry name" value="RRM_Rrp7"/>
</dbReference>
<sequence>MPSAQATPSSIAGFIVLTLSLPPLPSFPVPASHYLYLAPHEPKIPTPTAARSLFLVNVPFDATKAHIKHLLSTQLGLSQGRIEDVHFEADKKQAIAEDGSSTNPPSHERRGKKRKRIFTSGPIEDEEGAGLPTTWDRKLQPMGGTATVLFVDRASMEAVLKEARKKRKEGDGIPWTCEVEEKLPQLGSSRYNNHQKLRYPEKTALLESVNTFMTSFAEREASEVRAQARRRQEPDADGFITVTKGGRTGPARQDAAQELAKKQKEKQKGLDGFYRFQVREKQKAKAGELARKFEEDKQKIRKMRERRGTFRPE</sequence>
<feature type="region of interest" description="Disordered" evidence="2">
    <location>
        <begin position="245"/>
        <end position="266"/>
    </location>
</feature>
<dbReference type="Pfam" id="PF12923">
    <property type="entry name" value="RRP7"/>
    <property type="match status" value="1"/>
</dbReference>
<dbReference type="CDD" id="cd12293">
    <property type="entry name" value="dRRM_Rrp7p"/>
    <property type="match status" value="1"/>
</dbReference>
<feature type="chain" id="PRO_5034423647" evidence="3">
    <location>
        <begin position="21"/>
        <end position="313"/>
    </location>
</feature>
<comment type="caution">
    <text evidence="6">The sequence shown here is derived from an EMBL/GenBank/DDBJ whole genome shotgun (WGS) entry which is preliminary data.</text>
</comment>
<evidence type="ECO:0000313" key="7">
    <source>
        <dbReference type="Proteomes" id="UP000664521"/>
    </source>
</evidence>
<dbReference type="EMBL" id="CAJPDS010000022">
    <property type="protein sequence ID" value="CAF9918549.1"/>
    <property type="molecule type" value="Genomic_DNA"/>
</dbReference>
<evidence type="ECO:0000256" key="2">
    <source>
        <dbReference type="SAM" id="MobiDB-lite"/>
    </source>
</evidence>
<reference evidence="6" key="1">
    <citation type="submission" date="2021-03" db="EMBL/GenBank/DDBJ databases">
        <authorList>
            <person name="Tagirdzhanova G."/>
        </authorList>
    </citation>
    <scope>NUCLEOTIDE SEQUENCE</scope>
</reference>
<dbReference type="InterPro" id="IPR040446">
    <property type="entry name" value="RRP7"/>
</dbReference>
<dbReference type="AlphaFoldDB" id="A0A8H3ILZ8"/>
<dbReference type="CDD" id="cd12950">
    <property type="entry name" value="RRP7_Rrp7p"/>
    <property type="match status" value="1"/>
</dbReference>
<dbReference type="Proteomes" id="UP000664521">
    <property type="component" value="Unassembled WGS sequence"/>
</dbReference>
<dbReference type="GO" id="GO:0006364">
    <property type="term" value="P:rRNA processing"/>
    <property type="evidence" value="ECO:0007669"/>
    <property type="project" value="TreeGrafter"/>
</dbReference>
<evidence type="ECO:0000256" key="3">
    <source>
        <dbReference type="SAM" id="SignalP"/>
    </source>
</evidence>
<dbReference type="GO" id="GO:0000028">
    <property type="term" value="P:ribosomal small subunit assembly"/>
    <property type="evidence" value="ECO:0007669"/>
    <property type="project" value="TreeGrafter"/>
</dbReference>
<organism evidence="6 7">
    <name type="scientific">Heterodermia speciosa</name>
    <dbReference type="NCBI Taxonomy" id="116794"/>
    <lineage>
        <taxon>Eukaryota</taxon>
        <taxon>Fungi</taxon>
        <taxon>Dikarya</taxon>
        <taxon>Ascomycota</taxon>
        <taxon>Pezizomycotina</taxon>
        <taxon>Lecanoromycetes</taxon>
        <taxon>OSLEUM clade</taxon>
        <taxon>Lecanoromycetidae</taxon>
        <taxon>Caliciales</taxon>
        <taxon>Physciaceae</taxon>
        <taxon>Heterodermia</taxon>
    </lineage>
</organism>
<feature type="domain" description="Rrp7 RRM-like N-terminal" evidence="5">
    <location>
        <begin position="11"/>
        <end position="194"/>
    </location>
</feature>
<keyword evidence="3" id="KW-0732">Signal</keyword>
<evidence type="ECO:0000259" key="5">
    <source>
        <dbReference type="Pfam" id="PF17799"/>
    </source>
</evidence>
<dbReference type="GO" id="GO:0032545">
    <property type="term" value="C:CURI complex"/>
    <property type="evidence" value="ECO:0007669"/>
    <property type="project" value="TreeGrafter"/>
</dbReference>
<gene>
    <name evidence="6" type="primary">RRP7</name>
    <name evidence="6" type="ORF">HETSPECPRED_003789</name>
</gene>
<feature type="signal peptide" evidence="3">
    <location>
        <begin position="1"/>
        <end position="20"/>
    </location>
</feature>
<dbReference type="OrthoDB" id="5390at2759"/>